<accession>A0AAU6W004</accession>
<reference evidence="1" key="1">
    <citation type="journal article" date="2024" name="J. Gen. Virol.">
        <title>Novel phages of Pseudomonas syringae unveil numerous potential auxiliary metabolic genes.</title>
        <authorList>
            <person name="Feltin C."/>
            <person name="Garneau J.R."/>
            <person name="Morris C.E."/>
            <person name="Berard A."/>
            <person name="Torres-Barcelo C."/>
        </authorList>
    </citation>
    <scope>NUCLEOTIDE SEQUENCE</scope>
</reference>
<evidence type="ECO:0000313" key="1">
    <source>
        <dbReference type="EMBL" id="XAI69952.1"/>
    </source>
</evidence>
<gene>
    <name evidence="1" type="ORF">Pavpe01_00040</name>
</gene>
<organism evidence="1">
    <name type="scientific">Pseudomonas phage Pavpe01</name>
    <dbReference type="NCBI Taxonomy" id="3138545"/>
    <lineage>
        <taxon>Viruses</taxon>
    </lineage>
</organism>
<proteinExistence type="predicted"/>
<name>A0AAU6W004_9VIRU</name>
<sequence length="178" mass="19511">MKSHAGFEGKTIRQVYFVRIDLESGPFLANTSDRNITVGTDLYYGVGQLGKIGEFTTTSGTTATALKFTLTNIPSSMTGEVANENTRNKPVKVAIALLDQHNQLAADLIWWFSGTIDSLSMDIGQTVSVAASASSRLINWARSVNSRYTNEDQQSKYPGDKGFIFIADMMNIKLQWGS</sequence>
<dbReference type="EMBL" id="PP179316">
    <property type="protein sequence ID" value="XAI69952.1"/>
    <property type="molecule type" value="Genomic_DNA"/>
</dbReference>
<protein>
    <submittedName>
        <fullName evidence="1">Capsid and scaffold protein</fullName>
    </submittedName>
</protein>